<evidence type="ECO:0000313" key="1">
    <source>
        <dbReference type="EMBL" id="CAF0859227.1"/>
    </source>
</evidence>
<name>A0A813WCR8_9BILA</name>
<evidence type="ECO:0000313" key="2">
    <source>
        <dbReference type="Proteomes" id="UP000663879"/>
    </source>
</evidence>
<dbReference type="EMBL" id="CAJNOC010001373">
    <property type="protein sequence ID" value="CAF0859227.1"/>
    <property type="molecule type" value="Genomic_DNA"/>
</dbReference>
<organism evidence="1 2">
    <name type="scientific">Brachionus calyciflorus</name>
    <dbReference type="NCBI Taxonomy" id="104777"/>
    <lineage>
        <taxon>Eukaryota</taxon>
        <taxon>Metazoa</taxon>
        <taxon>Spiralia</taxon>
        <taxon>Gnathifera</taxon>
        <taxon>Rotifera</taxon>
        <taxon>Eurotatoria</taxon>
        <taxon>Monogononta</taxon>
        <taxon>Pseudotrocha</taxon>
        <taxon>Ploima</taxon>
        <taxon>Brachionidae</taxon>
        <taxon>Brachionus</taxon>
    </lineage>
</organism>
<dbReference type="Proteomes" id="UP000663879">
    <property type="component" value="Unassembled WGS sequence"/>
</dbReference>
<dbReference type="AlphaFoldDB" id="A0A813WCR8"/>
<sequence>MSRTIDSNQFIKRKPTQGLQHTQGVCEKYNLIQRDCLKKYESLKFEAKSNPNFNFAERYREHLLELQEHHDPAYVAVYYPNEETVRVTCSRIRSKLVGSEPTNDLERNKVDFKTYFDYLTNYTISPYDQELDEDFDENYP</sequence>
<accession>A0A813WCR8</accession>
<gene>
    <name evidence="1" type="ORF">OXX778_LOCUS9351</name>
</gene>
<proteinExistence type="predicted"/>
<protein>
    <submittedName>
        <fullName evidence="1">Uncharacterized protein</fullName>
    </submittedName>
</protein>
<reference evidence="1" key="1">
    <citation type="submission" date="2021-02" db="EMBL/GenBank/DDBJ databases">
        <authorList>
            <person name="Nowell W R."/>
        </authorList>
    </citation>
    <scope>NUCLEOTIDE SEQUENCE</scope>
    <source>
        <strain evidence="1">Ploen Becks lab</strain>
    </source>
</reference>
<comment type="caution">
    <text evidence="1">The sequence shown here is derived from an EMBL/GenBank/DDBJ whole genome shotgun (WGS) entry which is preliminary data.</text>
</comment>
<keyword evidence="2" id="KW-1185">Reference proteome</keyword>